<evidence type="ECO:0000313" key="2">
    <source>
        <dbReference type="Proteomes" id="UP000500857"/>
    </source>
</evidence>
<dbReference type="AlphaFoldDB" id="A0A6H1TUV6"/>
<accession>A0A6H1TUV6</accession>
<name>A0A6H1TUV6_9CYAN</name>
<gene>
    <name evidence="1" type="ORF">HCG48_07245</name>
</gene>
<sequence length="45" mass="5160">MTRFLLRGDRPIFAKIFATLEPGAIARLDSGSDKLKYQLKHNKIE</sequence>
<dbReference type="EMBL" id="CP051167">
    <property type="protein sequence ID" value="QIZ70398.1"/>
    <property type="molecule type" value="Genomic_DNA"/>
</dbReference>
<dbReference type="Proteomes" id="UP000500857">
    <property type="component" value="Chromosome"/>
</dbReference>
<dbReference type="RefSeq" id="WP_168568553.1">
    <property type="nucleotide sequence ID" value="NZ_CP051167.1"/>
</dbReference>
<protein>
    <submittedName>
        <fullName evidence="1">Uncharacterized protein</fullName>
    </submittedName>
</protein>
<proteinExistence type="predicted"/>
<reference evidence="1 2" key="1">
    <citation type="submission" date="2020-04" db="EMBL/GenBank/DDBJ databases">
        <authorList>
            <person name="Basu S."/>
            <person name="Maruthanayagam V."/>
            <person name="Chakraborty S."/>
            <person name="Pramanik A."/>
            <person name="Mukherjee J."/>
            <person name="Brink B."/>
        </authorList>
    </citation>
    <scope>NUCLEOTIDE SEQUENCE [LARGE SCALE GENOMIC DNA]</scope>
    <source>
        <strain evidence="1 2">AP17</strain>
    </source>
</reference>
<evidence type="ECO:0000313" key="1">
    <source>
        <dbReference type="EMBL" id="QIZ70398.1"/>
    </source>
</evidence>
<dbReference type="KEGG" id="oxy:HCG48_07245"/>
<organism evidence="1 2">
    <name type="scientific">Oxynema aestuarii AP17</name>
    <dbReference type="NCBI Taxonomy" id="2064643"/>
    <lineage>
        <taxon>Bacteria</taxon>
        <taxon>Bacillati</taxon>
        <taxon>Cyanobacteriota</taxon>
        <taxon>Cyanophyceae</taxon>
        <taxon>Oscillatoriophycideae</taxon>
        <taxon>Oscillatoriales</taxon>
        <taxon>Oscillatoriaceae</taxon>
        <taxon>Oxynema</taxon>
        <taxon>Oxynema aestuarii</taxon>
    </lineage>
</organism>
<keyword evidence="2" id="KW-1185">Reference proteome</keyword>